<evidence type="ECO:0000313" key="2">
    <source>
        <dbReference type="Proteomes" id="UP000053617"/>
    </source>
</evidence>
<gene>
    <name evidence="1" type="ORF">Z518_00632</name>
</gene>
<dbReference type="GeneID" id="25288703"/>
<protein>
    <recommendedName>
        <fullName evidence="3">SnoaL-like domain-containing protein</fullName>
    </recommendedName>
</protein>
<accession>A0A0D2G4F8</accession>
<proteinExistence type="predicted"/>
<dbReference type="STRING" id="1442369.A0A0D2G4F8"/>
<dbReference type="HOGENOM" id="CLU_108113_0_1_1"/>
<name>A0A0D2G4F8_9EURO</name>
<sequence>MEQQYSKLLETAQAVIKGYEKWDIDAIMAPRTPDCTYHTLPKSLNRPVMNNEAFRAHYTGVIPYLRNFRVAISDTVIDIKTNQVAFHTTSTAETVIGPYESEQTIFLKMTEDGTKICEMKEFLDSALVQGLFADLAKYIENGGKPIGEAK</sequence>
<dbReference type="Gene3D" id="3.10.450.50">
    <property type="match status" value="1"/>
</dbReference>
<dbReference type="PANTHER" id="PTHR39598:SF1">
    <property type="entry name" value="AUSTINOID BIOSYNTHESIS CLUSTERS PROTEIN F-RELATED"/>
    <property type="match status" value="1"/>
</dbReference>
<dbReference type="PANTHER" id="PTHR39598">
    <property type="entry name" value="AUSTINOL SYNTHESIS PROTEIN F-RELATED"/>
    <property type="match status" value="1"/>
</dbReference>
<dbReference type="RefSeq" id="XP_013276688.1">
    <property type="nucleotide sequence ID" value="XM_013421234.1"/>
</dbReference>
<dbReference type="SUPFAM" id="SSF54427">
    <property type="entry name" value="NTF2-like"/>
    <property type="match status" value="1"/>
</dbReference>
<dbReference type="Proteomes" id="UP000053617">
    <property type="component" value="Unassembled WGS sequence"/>
</dbReference>
<reference evidence="1 2" key="1">
    <citation type="submission" date="2015-01" db="EMBL/GenBank/DDBJ databases">
        <title>The Genome Sequence of Rhinocladiella mackenzie CBS 650.93.</title>
        <authorList>
            <consortium name="The Broad Institute Genomics Platform"/>
            <person name="Cuomo C."/>
            <person name="de Hoog S."/>
            <person name="Gorbushina A."/>
            <person name="Stielow B."/>
            <person name="Teixiera M."/>
            <person name="Abouelleil A."/>
            <person name="Chapman S.B."/>
            <person name="Priest M."/>
            <person name="Young S.K."/>
            <person name="Wortman J."/>
            <person name="Nusbaum C."/>
            <person name="Birren B."/>
        </authorList>
    </citation>
    <scope>NUCLEOTIDE SEQUENCE [LARGE SCALE GENOMIC DNA]</scope>
    <source>
        <strain evidence="1 2">CBS 650.93</strain>
    </source>
</reference>
<dbReference type="OrthoDB" id="3758478at2759"/>
<dbReference type="InterPro" id="IPR032710">
    <property type="entry name" value="NTF2-like_dom_sf"/>
</dbReference>
<dbReference type="AlphaFoldDB" id="A0A0D2G4F8"/>
<dbReference type="VEuPathDB" id="FungiDB:Z518_00632"/>
<organism evidence="1 2">
    <name type="scientific">Rhinocladiella mackenziei CBS 650.93</name>
    <dbReference type="NCBI Taxonomy" id="1442369"/>
    <lineage>
        <taxon>Eukaryota</taxon>
        <taxon>Fungi</taxon>
        <taxon>Dikarya</taxon>
        <taxon>Ascomycota</taxon>
        <taxon>Pezizomycotina</taxon>
        <taxon>Eurotiomycetes</taxon>
        <taxon>Chaetothyriomycetidae</taxon>
        <taxon>Chaetothyriales</taxon>
        <taxon>Herpotrichiellaceae</taxon>
        <taxon>Rhinocladiella</taxon>
    </lineage>
</organism>
<evidence type="ECO:0000313" key="1">
    <source>
        <dbReference type="EMBL" id="KIX09552.1"/>
    </source>
</evidence>
<evidence type="ECO:0008006" key="3">
    <source>
        <dbReference type="Google" id="ProtNLM"/>
    </source>
</evidence>
<dbReference type="EMBL" id="KN847475">
    <property type="protein sequence ID" value="KIX09552.1"/>
    <property type="molecule type" value="Genomic_DNA"/>
</dbReference>
<keyword evidence="2" id="KW-1185">Reference proteome</keyword>
<dbReference type="InterPro" id="IPR050977">
    <property type="entry name" value="Fungal_Meroterpenoid_Isomerase"/>
</dbReference>